<name>A0A8J8CD58_9ARCH</name>
<evidence type="ECO:0000256" key="2">
    <source>
        <dbReference type="ARBA" id="ARBA00004141"/>
    </source>
</evidence>
<feature type="transmembrane region" description="Helical" evidence="9">
    <location>
        <begin position="43"/>
        <end position="61"/>
    </location>
</feature>
<reference evidence="11" key="1">
    <citation type="submission" date="2021-05" db="EMBL/GenBank/DDBJ databases">
        <title>Genomic insights into ecological role and evolution of a novel Thermoplasmata order Candidatus Sysuiplasmatales.</title>
        <authorList>
            <person name="Yuan Y."/>
        </authorList>
    </citation>
    <scope>NUCLEOTIDE SEQUENCE</scope>
    <source>
        <strain evidence="11">TUT19-bin139</strain>
        <strain evidence="10">YP2-bin.285</strain>
    </source>
</reference>
<evidence type="ECO:0000256" key="8">
    <source>
        <dbReference type="ARBA" id="ARBA00023136"/>
    </source>
</evidence>
<comment type="function">
    <text evidence="1">Potential transporter for phosphate.</text>
</comment>
<keyword evidence="8 9" id="KW-0472">Membrane</keyword>
<evidence type="ECO:0000256" key="9">
    <source>
        <dbReference type="SAM" id="Phobius"/>
    </source>
</evidence>
<feature type="transmembrane region" description="Helical" evidence="9">
    <location>
        <begin position="195"/>
        <end position="213"/>
    </location>
</feature>
<dbReference type="Proteomes" id="UP000716004">
    <property type="component" value="Unassembled WGS sequence"/>
</dbReference>
<dbReference type="Proteomes" id="UP000750197">
    <property type="component" value="Unassembled WGS sequence"/>
</dbReference>
<feature type="transmembrane region" description="Helical" evidence="9">
    <location>
        <begin position="96"/>
        <end position="115"/>
    </location>
</feature>
<dbReference type="Pfam" id="PF01384">
    <property type="entry name" value="PHO4"/>
    <property type="match status" value="1"/>
</dbReference>
<keyword evidence="4" id="KW-0813">Transport</keyword>
<evidence type="ECO:0000256" key="1">
    <source>
        <dbReference type="ARBA" id="ARBA00001981"/>
    </source>
</evidence>
<dbReference type="EMBL" id="JAGVSJ010000011">
    <property type="protein sequence ID" value="MBX8631979.1"/>
    <property type="molecule type" value="Genomic_DNA"/>
</dbReference>
<feature type="transmembrane region" description="Helical" evidence="9">
    <location>
        <begin position="166"/>
        <end position="188"/>
    </location>
</feature>
<comment type="similarity">
    <text evidence="3">Belongs to the inorganic phosphate transporter (PiT) (TC 2.A.20) family.</text>
</comment>
<dbReference type="EMBL" id="JAHEAC010000003">
    <property type="protein sequence ID" value="MBX8643287.1"/>
    <property type="molecule type" value="Genomic_DNA"/>
</dbReference>
<accession>A0A8J8CD58</accession>
<proteinExistence type="inferred from homology"/>
<keyword evidence="7 9" id="KW-1133">Transmembrane helix</keyword>
<comment type="caution">
    <text evidence="11">The sequence shown here is derived from an EMBL/GenBank/DDBJ whole genome shotgun (WGS) entry which is preliminary data.</text>
</comment>
<protein>
    <submittedName>
        <fullName evidence="11">Inorganic phosphate transporter</fullName>
    </submittedName>
</protein>
<evidence type="ECO:0000256" key="3">
    <source>
        <dbReference type="ARBA" id="ARBA00009916"/>
    </source>
</evidence>
<keyword evidence="5" id="KW-0592">Phosphate transport</keyword>
<organism evidence="11 12">
    <name type="scientific">Candidatus Sysuiplasma superficiale</name>
    <dbReference type="NCBI Taxonomy" id="2823368"/>
    <lineage>
        <taxon>Archaea</taxon>
        <taxon>Methanobacteriati</taxon>
        <taxon>Thermoplasmatota</taxon>
        <taxon>Thermoplasmata</taxon>
        <taxon>Candidatus Sysuiplasmatales</taxon>
        <taxon>Candidatus Sysuiplasmataceae</taxon>
        <taxon>Candidatus Sysuiplasma</taxon>
    </lineage>
</organism>
<keyword evidence="6 9" id="KW-0812">Transmembrane</keyword>
<evidence type="ECO:0000256" key="4">
    <source>
        <dbReference type="ARBA" id="ARBA00022448"/>
    </source>
</evidence>
<dbReference type="GO" id="GO:0035435">
    <property type="term" value="P:phosphate ion transmembrane transport"/>
    <property type="evidence" value="ECO:0007669"/>
    <property type="project" value="TreeGrafter"/>
</dbReference>
<evidence type="ECO:0000256" key="5">
    <source>
        <dbReference type="ARBA" id="ARBA00022592"/>
    </source>
</evidence>
<dbReference type="PANTHER" id="PTHR11101">
    <property type="entry name" value="PHOSPHATE TRANSPORTER"/>
    <property type="match status" value="1"/>
</dbReference>
<dbReference type="GO" id="GO:0005315">
    <property type="term" value="F:phosphate transmembrane transporter activity"/>
    <property type="evidence" value="ECO:0007669"/>
    <property type="project" value="InterPro"/>
</dbReference>
<dbReference type="AlphaFoldDB" id="A0A8J8CD58"/>
<feature type="transmembrane region" description="Helical" evidence="9">
    <location>
        <begin position="127"/>
        <end position="146"/>
    </location>
</feature>
<evidence type="ECO:0000313" key="12">
    <source>
        <dbReference type="Proteomes" id="UP000750197"/>
    </source>
</evidence>
<feature type="transmembrane region" description="Helical" evidence="9">
    <location>
        <begin position="68"/>
        <end position="90"/>
    </location>
</feature>
<dbReference type="PANTHER" id="PTHR11101:SF80">
    <property type="entry name" value="PHOSPHATE TRANSPORTER"/>
    <property type="match status" value="1"/>
</dbReference>
<sequence length="301" mass="31825">MLTLLILAGAALLAAVALVSGNNLSACVGTVIGAGILRRRTGIILGVAGYISGLILQGHYLADAATKLLPVTSSTIITEALLVTVIVFMIGHVLKAPLSLTMSLVGLITGISVANHQAIDVHYFDRIAIMWIAAPLIAICSAYVATKLLNRSTPRNVWHRVSVYKILLIVVSFLAAYVLGANTVALMVSVAGFNTTNIFIATIGIIAGCFLLSSRELKRVGHELFSLRYSNALVTLANSVVLVEIATLFGLPLSNTQTLSAGLFGSGLSYRQRCISMKPFAIIVVGWVLAPLASFIVGYFI</sequence>
<evidence type="ECO:0000313" key="10">
    <source>
        <dbReference type="EMBL" id="MBX8631979.1"/>
    </source>
</evidence>
<comment type="subcellular location">
    <subcellularLocation>
        <location evidence="2">Membrane</location>
        <topology evidence="2">Multi-pass membrane protein</topology>
    </subcellularLocation>
</comment>
<feature type="transmembrane region" description="Helical" evidence="9">
    <location>
        <begin position="233"/>
        <end position="253"/>
    </location>
</feature>
<dbReference type="GO" id="GO:0016020">
    <property type="term" value="C:membrane"/>
    <property type="evidence" value="ECO:0007669"/>
    <property type="project" value="UniProtKB-SubCell"/>
</dbReference>
<feature type="transmembrane region" description="Helical" evidence="9">
    <location>
        <begin position="280"/>
        <end position="300"/>
    </location>
</feature>
<evidence type="ECO:0000256" key="6">
    <source>
        <dbReference type="ARBA" id="ARBA00022692"/>
    </source>
</evidence>
<dbReference type="InterPro" id="IPR001204">
    <property type="entry name" value="Phos_transporter"/>
</dbReference>
<evidence type="ECO:0000313" key="11">
    <source>
        <dbReference type="EMBL" id="MBX8643287.1"/>
    </source>
</evidence>
<evidence type="ECO:0000256" key="7">
    <source>
        <dbReference type="ARBA" id="ARBA00022989"/>
    </source>
</evidence>
<gene>
    <name evidence="10" type="ORF">J9259_05615</name>
    <name evidence="11" type="ORF">KIY12_00940</name>
</gene>